<name>A0A3B0TLK8_9ZZZZ</name>
<dbReference type="InterPro" id="IPR050275">
    <property type="entry name" value="PGM_Phosphatase"/>
</dbReference>
<dbReference type="PANTHER" id="PTHR48100">
    <property type="entry name" value="BROAD-SPECIFICITY PHOSPHATASE YOR283W-RELATED"/>
    <property type="match status" value="1"/>
</dbReference>
<dbReference type="Gene3D" id="3.40.50.1240">
    <property type="entry name" value="Phosphoglycerate mutase-like"/>
    <property type="match status" value="1"/>
</dbReference>
<dbReference type="GO" id="GO:0005737">
    <property type="term" value="C:cytoplasm"/>
    <property type="evidence" value="ECO:0007669"/>
    <property type="project" value="TreeGrafter"/>
</dbReference>
<dbReference type="EMBL" id="UOEH01000620">
    <property type="protein sequence ID" value="VAW07916.1"/>
    <property type="molecule type" value="Genomic_DNA"/>
</dbReference>
<proteinExistence type="predicted"/>
<dbReference type="CDD" id="cd07067">
    <property type="entry name" value="HP_PGM_like"/>
    <property type="match status" value="1"/>
</dbReference>
<organism evidence="1">
    <name type="scientific">hydrothermal vent metagenome</name>
    <dbReference type="NCBI Taxonomy" id="652676"/>
    <lineage>
        <taxon>unclassified sequences</taxon>
        <taxon>metagenomes</taxon>
        <taxon>ecological metagenomes</taxon>
    </lineage>
</organism>
<gene>
    <name evidence="1" type="ORF">MNBD_ALPHA05-815</name>
</gene>
<accession>A0A3B0TLK8</accession>
<sequence>MDGAGRRRIYLMRHGHVDYFAPDIADLRAVPLTDEGRSQAEAARDALHNIEFDIAVCSGLPRTVQTAQIVLSGQDNPPALIVREGLEELKSGRILAATREELAARLAYSFDGAAAPGAAFLPDGELFVEAQARIISALEALVFNDKWRTALIVAHEGVNRIALGWACSGGLATISSFEQDLGCINLIDIDVTPNNTGAGLQIERVLIKALNVTPYDFLKHGLARTSLEHLFDVDFGGARPKRQE</sequence>
<protein>
    <submittedName>
        <fullName evidence="1">Phosphoglycerate/bisphosphoglycerate mutase</fullName>
    </submittedName>
</protein>
<dbReference type="InterPro" id="IPR029033">
    <property type="entry name" value="His_PPase_superfam"/>
</dbReference>
<reference evidence="1" key="1">
    <citation type="submission" date="2018-06" db="EMBL/GenBank/DDBJ databases">
        <authorList>
            <person name="Zhirakovskaya E."/>
        </authorList>
    </citation>
    <scope>NUCLEOTIDE SEQUENCE</scope>
</reference>
<dbReference type="SUPFAM" id="SSF53254">
    <property type="entry name" value="Phosphoglycerate mutase-like"/>
    <property type="match status" value="1"/>
</dbReference>
<dbReference type="InterPro" id="IPR013078">
    <property type="entry name" value="His_Pase_superF_clade-1"/>
</dbReference>
<dbReference type="SMART" id="SM00855">
    <property type="entry name" value="PGAM"/>
    <property type="match status" value="1"/>
</dbReference>
<dbReference type="AlphaFoldDB" id="A0A3B0TLK8"/>
<dbReference type="GO" id="GO:0016791">
    <property type="term" value="F:phosphatase activity"/>
    <property type="evidence" value="ECO:0007669"/>
    <property type="project" value="TreeGrafter"/>
</dbReference>
<dbReference type="PANTHER" id="PTHR48100:SF1">
    <property type="entry name" value="HISTIDINE PHOSPHATASE FAMILY PROTEIN-RELATED"/>
    <property type="match status" value="1"/>
</dbReference>
<evidence type="ECO:0000313" key="1">
    <source>
        <dbReference type="EMBL" id="VAW07916.1"/>
    </source>
</evidence>
<dbReference type="Pfam" id="PF00300">
    <property type="entry name" value="His_Phos_1"/>
    <property type="match status" value="1"/>
</dbReference>